<reference evidence="1" key="1">
    <citation type="submission" date="2020-11" db="EMBL/GenBank/DDBJ databases">
        <authorList>
            <person name="Koelle M."/>
            <person name="Horta M.A.C."/>
            <person name="Nowrousian M."/>
            <person name="Ohm R.A."/>
            <person name="Benz P."/>
            <person name="Pilgard A."/>
        </authorList>
    </citation>
    <scope>NUCLEOTIDE SEQUENCE</scope>
    <source>
        <strain evidence="1">FPRL280</strain>
    </source>
</reference>
<dbReference type="Proteomes" id="UP000639403">
    <property type="component" value="Unassembled WGS sequence"/>
</dbReference>
<dbReference type="AlphaFoldDB" id="A0A8H7NWZ4"/>
<gene>
    <name evidence="1" type="ORF">IEO21_08064</name>
</gene>
<reference evidence="1" key="2">
    <citation type="journal article" name="Front. Microbiol.">
        <title>Degradative Capacity of Two Strains of Rhodonia placenta: From Phenotype to Genotype.</title>
        <authorList>
            <person name="Kolle M."/>
            <person name="Horta M.A.C."/>
            <person name="Nowrousian M."/>
            <person name="Ohm R.A."/>
            <person name="Benz J.P."/>
            <person name="Pilgard A."/>
        </authorList>
    </citation>
    <scope>NUCLEOTIDE SEQUENCE</scope>
    <source>
        <strain evidence="1">FPRL280</strain>
    </source>
</reference>
<proteinExistence type="predicted"/>
<organism evidence="1 2">
    <name type="scientific">Rhodonia placenta</name>
    <dbReference type="NCBI Taxonomy" id="104341"/>
    <lineage>
        <taxon>Eukaryota</taxon>
        <taxon>Fungi</taxon>
        <taxon>Dikarya</taxon>
        <taxon>Basidiomycota</taxon>
        <taxon>Agaricomycotina</taxon>
        <taxon>Agaricomycetes</taxon>
        <taxon>Polyporales</taxon>
        <taxon>Adustoporiaceae</taxon>
        <taxon>Rhodonia</taxon>
    </lineage>
</organism>
<comment type="caution">
    <text evidence="1">The sequence shown here is derived from an EMBL/GenBank/DDBJ whole genome shotgun (WGS) entry which is preliminary data.</text>
</comment>
<protein>
    <submittedName>
        <fullName evidence="1">Uncharacterized protein</fullName>
    </submittedName>
</protein>
<dbReference type="EMBL" id="JADOXO010000261">
    <property type="protein sequence ID" value="KAF9807750.1"/>
    <property type="molecule type" value="Genomic_DNA"/>
</dbReference>
<evidence type="ECO:0000313" key="1">
    <source>
        <dbReference type="EMBL" id="KAF9807750.1"/>
    </source>
</evidence>
<evidence type="ECO:0000313" key="2">
    <source>
        <dbReference type="Proteomes" id="UP000639403"/>
    </source>
</evidence>
<name>A0A8H7NWZ4_9APHY</name>
<accession>A0A8H7NWZ4</accession>
<sequence length="226" mass="25169">MLEVSPQESGGCACAFWLACAVQALRAEVGCRRDYHDQSAESRPLRIGATTRRSPYAWLCRGTTVEKSFSHDEAATTVTAEVSRDWVLRLPSVIVENYDDGQFFTLFSDIVMCDILPADRNVNVQCELAIDPTQDEYWMAWPPLFTYAPHWVKLPTKERPPRAIAGGNTAHDLCKVETLRPTDATNAILPSYCRKNIGGYLGFCAGFEARCPDLTSAAWRAALRMA</sequence>